<reference evidence="1 2" key="1">
    <citation type="journal article" date="2018" name="PLoS Genet.">
        <title>Population sequencing reveals clonal diversity and ancestral inbreeding in the grapevine cultivar Chardonnay.</title>
        <authorList>
            <person name="Roach M.J."/>
            <person name="Johnson D.L."/>
            <person name="Bohlmann J."/>
            <person name="van Vuuren H.J."/>
            <person name="Jones S.J."/>
            <person name="Pretorius I.S."/>
            <person name="Schmidt S.A."/>
            <person name="Borneman A.R."/>
        </authorList>
    </citation>
    <scope>NUCLEOTIDE SEQUENCE [LARGE SCALE GENOMIC DNA]</scope>
    <source>
        <strain evidence="2">cv. Chardonnay</strain>
        <tissue evidence="1">Leaf</tissue>
    </source>
</reference>
<evidence type="ECO:0000313" key="1">
    <source>
        <dbReference type="EMBL" id="RVW37377.1"/>
    </source>
</evidence>
<gene>
    <name evidence="1" type="ORF">CK203_087732</name>
</gene>
<sequence length="100" mass="11579">MVPIPEVFIKGSEKMELLNDSRKTYAGSAGKASGLEKRKQVFWKTIVKDFKPQLNYQRIRPLATQGIQNFLFTMELCMWRRIGSAKEVNSLYILEENPKP</sequence>
<protein>
    <submittedName>
        <fullName evidence="1">Uncharacterized protein</fullName>
    </submittedName>
</protein>
<comment type="caution">
    <text evidence="1">The sequence shown here is derived from an EMBL/GenBank/DDBJ whole genome shotgun (WGS) entry which is preliminary data.</text>
</comment>
<organism evidence="1 2">
    <name type="scientific">Vitis vinifera</name>
    <name type="common">Grape</name>
    <dbReference type="NCBI Taxonomy" id="29760"/>
    <lineage>
        <taxon>Eukaryota</taxon>
        <taxon>Viridiplantae</taxon>
        <taxon>Streptophyta</taxon>
        <taxon>Embryophyta</taxon>
        <taxon>Tracheophyta</taxon>
        <taxon>Spermatophyta</taxon>
        <taxon>Magnoliopsida</taxon>
        <taxon>eudicotyledons</taxon>
        <taxon>Gunneridae</taxon>
        <taxon>Pentapetalae</taxon>
        <taxon>rosids</taxon>
        <taxon>Vitales</taxon>
        <taxon>Vitaceae</taxon>
        <taxon>Viteae</taxon>
        <taxon>Vitis</taxon>
    </lineage>
</organism>
<dbReference type="AlphaFoldDB" id="A0A438DPH3"/>
<name>A0A438DPH3_VITVI</name>
<evidence type="ECO:0000313" key="2">
    <source>
        <dbReference type="Proteomes" id="UP000288805"/>
    </source>
</evidence>
<accession>A0A438DPH3</accession>
<dbReference type="Proteomes" id="UP000288805">
    <property type="component" value="Unassembled WGS sequence"/>
</dbReference>
<proteinExistence type="predicted"/>
<dbReference type="EMBL" id="QGNW01001540">
    <property type="protein sequence ID" value="RVW37377.1"/>
    <property type="molecule type" value="Genomic_DNA"/>
</dbReference>